<dbReference type="RefSeq" id="WP_284099934.1">
    <property type="nucleotide sequence ID" value="NZ_JARRAF010000005.1"/>
</dbReference>
<keyword evidence="2" id="KW-1185">Reference proteome</keyword>
<evidence type="ECO:0000313" key="2">
    <source>
        <dbReference type="Proteomes" id="UP001172778"/>
    </source>
</evidence>
<protein>
    <submittedName>
        <fullName evidence="1">Uncharacterized protein</fullName>
    </submittedName>
</protein>
<reference evidence="1" key="1">
    <citation type="submission" date="2023-03" db="EMBL/GenBank/DDBJ databases">
        <title>Chitinimonas shenzhenensis gen. nov., sp. nov., a novel member of family Burkholderiaceae isolated from activated sludge collected in Shen Zhen, China.</title>
        <authorList>
            <person name="Wang X."/>
        </authorList>
    </citation>
    <scope>NUCLEOTIDE SEQUENCE</scope>
    <source>
        <strain evidence="1">DQS-5</strain>
    </source>
</reference>
<accession>A0ABT7DU81</accession>
<proteinExistence type="predicted"/>
<evidence type="ECO:0000313" key="1">
    <source>
        <dbReference type="EMBL" id="MDK2123635.1"/>
    </source>
</evidence>
<name>A0ABT7DU81_9NEIS</name>
<dbReference type="Proteomes" id="UP001172778">
    <property type="component" value="Unassembled WGS sequence"/>
</dbReference>
<gene>
    <name evidence="1" type="ORF">PZA18_06200</name>
</gene>
<organism evidence="1 2">
    <name type="scientific">Parachitinimonas caeni</name>
    <dbReference type="NCBI Taxonomy" id="3031301"/>
    <lineage>
        <taxon>Bacteria</taxon>
        <taxon>Pseudomonadati</taxon>
        <taxon>Pseudomonadota</taxon>
        <taxon>Betaproteobacteria</taxon>
        <taxon>Neisseriales</taxon>
        <taxon>Chitinibacteraceae</taxon>
        <taxon>Parachitinimonas</taxon>
    </lineage>
</organism>
<comment type="caution">
    <text evidence="1">The sequence shown here is derived from an EMBL/GenBank/DDBJ whole genome shotgun (WGS) entry which is preliminary data.</text>
</comment>
<sequence length="175" mass="19662">MSAQGEHVFNAVGDLAQSLIPHIQGVLATAREEARARDRNQDYTHAEVAITRLQSLATQFISARNHADFRTAPHGQGDPTNDWRYSQFAQSIRRLVEHMVFGGPTLSFQTRFDALIRDSNQVAIDAIARTNARRQLNAARQQQFDRWFNTTSALMTETLEALKAAAVEVAHCWSK</sequence>
<dbReference type="EMBL" id="JARRAF010000005">
    <property type="protein sequence ID" value="MDK2123635.1"/>
    <property type="molecule type" value="Genomic_DNA"/>
</dbReference>